<evidence type="ECO:0000313" key="3">
    <source>
        <dbReference type="EMBL" id="PWK49051.1"/>
    </source>
</evidence>
<accession>A0A316FJE5</accession>
<proteinExistence type="predicted"/>
<feature type="region of interest" description="Disordered" evidence="1">
    <location>
        <begin position="63"/>
        <end position="83"/>
    </location>
</feature>
<keyword evidence="4" id="KW-1185">Reference proteome</keyword>
<dbReference type="Proteomes" id="UP000245697">
    <property type="component" value="Unassembled WGS sequence"/>
</dbReference>
<reference evidence="3 4" key="1">
    <citation type="submission" date="2018-05" db="EMBL/GenBank/DDBJ databases">
        <title>Genomic Encyclopedia of Archaeal and Bacterial Type Strains, Phase II (KMG-II): from individual species to whole genera.</title>
        <authorList>
            <person name="Goeker M."/>
        </authorList>
    </citation>
    <scope>NUCLEOTIDE SEQUENCE [LARGE SCALE GENOMIC DNA]</scope>
    <source>
        <strain evidence="3 4">DSM 45184</strain>
    </source>
</reference>
<keyword evidence="2" id="KW-0472">Membrane</keyword>
<feature type="transmembrane region" description="Helical" evidence="2">
    <location>
        <begin position="42"/>
        <end position="61"/>
    </location>
</feature>
<comment type="caution">
    <text evidence="3">The sequence shown here is derived from an EMBL/GenBank/DDBJ whole genome shotgun (WGS) entry which is preliminary data.</text>
</comment>
<evidence type="ECO:0000256" key="2">
    <source>
        <dbReference type="SAM" id="Phobius"/>
    </source>
</evidence>
<dbReference type="RefSeq" id="WP_109592981.1">
    <property type="nucleotide sequence ID" value="NZ_BONA01000037.1"/>
</dbReference>
<organism evidence="3 4">
    <name type="scientific">Actinoplanes xinjiangensis</name>
    <dbReference type="NCBI Taxonomy" id="512350"/>
    <lineage>
        <taxon>Bacteria</taxon>
        <taxon>Bacillati</taxon>
        <taxon>Actinomycetota</taxon>
        <taxon>Actinomycetes</taxon>
        <taxon>Micromonosporales</taxon>
        <taxon>Micromonosporaceae</taxon>
        <taxon>Actinoplanes</taxon>
    </lineage>
</organism>
<dbReference type="EMBL" id="QGGR01000005">
    <property type="protein sequence ID" value="PWK49051.1"/>
    <property type="molecule type" value="Genomic_DNA"/>
</dbReference>
<sequence length="328" mass="35166">MTLEEDLRVTLHDRAAAARPPADDLLTEVTLGVRRDVRRRRLVAGGAAVAVVAAALAVPLLRHDDDRPRPLPAASPPLADDWDRGPWTPSPFFSLRPTWVPADLGTGPEVLQLGYNEVLQYEKDGDVLSAETGPQEPGWGAETTGEHTADVGGQTAIVRTADDYDGAGPGDRFIAVRWKVPPSDLWVQVTSFGGHTEAEVLRFARGLDGGTGSVAGTSPAPFTFSVWPPRMTTQHQSPTQVCLVGQEQQLQRQPEGLCVLVTEEPFAPGTDGERLTLAGRDAELHLDAGSLTVDLGAGRLLSVTWDPETIPLSRNDVLRFAGGITYHG</sequence>
<keyword evidence="2" id="KW-1133">Transmembrane helix</keyword>
<protein>
    <submittedName>
        <fullName evidence="3">Uncharacterized protein</fullName>
    </submittedName>
</protein>
<dbReference type="OrthoDB" id="3293900at2"/>
<evidence type="ECO:0000313" key="4">
    <source>
        <dbReference type="Proteomes" id="UP000245697"/>
    </source>
</evidence>
<gene>
    <name evidence="3" type="ORF">BC793_105402</name>
</gene>
<evidence type="ECO:0000256" key="1">
    <source>
        <dbReference type="SAM" id="MobiDB-lite"/>
    </source>
</evidence>
<name>A0A316FJE5_9ACTN</name>
<keyword evidence="2" id="KW-0812">Transmembrane</keyword>
<dbReference type="AlphaFoldDB" id="A0A316FJE5"/>